<evidence type="ECO:0000259" key="1">
    <source>
        <dbReference type="PROSITE" id="PS50925"/>
    </source>
</evidence>
<proteinExistence type="predicted"/>
<protein>
    <submittedName>
        <fullName evidence="2">BLUF domain-containing protein</fullName>
    </submittedName>
</protein>
<dbReference type="Proteomes" id="UP000829925">
    <property type="component" value="Chromosome"/>
</dbReference>
<accession>A0A8T9SPG6</accession>
<name>A0A8T9SPG6_9BACT</name>
<dbReference type="PROSITE" id="PS50925">
    <property type="entry name" value="BLUF"/>
    <property type="match status" value="1"/>
</dbReference>
<feature type="domain" description="BLUF" evidence="1">
    <location>
        <begin position="1"/>
        <end position="92"/>
    </location>
</feature>
<dbReference type="SUPFAM" id="SSF54975">
    <property type="entry name" value="Acylphosphatase/BLUF domain-like"/>
    <property type="match status" value="1"/>
</dbReference>
<dbReference type="Gene3D" id="3.30.70.100">
    <property type="match status" value="1"/>
</dbReference>
<dbReference type="Pfam" id="PF04940">
    <property type="entry name" value="BLUF"/>
    <property type="match status" value="1"/>
</dbReference>
<dbReference type="EMBL" id="CP095053">
    <property type="protein sequence ID" value="UOR03695.1"/>
    <property type="molecule type" value="Genomic_DNA"/>
</dbReference>
<dbReference type="InterPro" id="IPR007024">
    <property type="entry name" value="BLUF_domain"/>
</dbReference>
<dbReference type="RefSeq" id="WP_245090670.1">
    <property type="nucleotide sequence ID" value="NZ_CP095053.1"/>
</dbReference>
<evidence type="ECO:0000313" key="2">
    <source>
        <dbReference type="EMBL" id="UOR03695.1"/>
    </source>
</evidence>
<organism evidence="2 3">
    <name type="scientific">Hymenobacter aerilatus</name>
    <dbReference type="NCBI Taxonomy" id="2932251"/>
    <lineage>
        <taxon>Bacteria</taxon>
        <taxon>Pseudomonadati</taxon>
        <taxon>Bacteroidota</taxon>
        <taxon>Cytophagia</taxon>
        <taxon>Cytophagales</taxon>
        <taxon>Hymenobacteraceae</taxon>
        <taxon>Hymenobacter</taxon>
    </lineage>
</organism>
<dbReference type="SMART" id="SM01034">
    <property type="entry name" value="BLUF"/>
    <property type="match status" value="1"/>
</dbReference>
<evidence type="ECO:0000313" key="3">
    <source>
        <dbReference type="Proteomes" id="UP000829925"/>
    </source>
</evidence>
<dbReference type="KEGG" id="haei:MUN82_12120"/>
<sequence>MHHLIYMSTAVQPLSDAELSTLLSQSRRRNQLGNITGALVYGDGRFMQIIEGDKAALDELYARLLTDERHIGLVKLADKEVAERSFADWSMAFRPLSDEEFLSLEGYVQPTRLNLQPLNMSAADALLLQMMRSFIMHPPAAG</sequence>
<dbReference type="AlphaFoldDB" id="A0A8T9SPG6"/>
<dbReference type="GO" id="GO:0009882">
    <property type="term" value="F:blue light photoreceptor activity"/>
    <property type="evidence" value="ECO:0007669"/>
    <property type="project" value="InterPro"/>
</dbReference>
<keyword evidence="3" id="KW-1185">Reference proteome</keyword>
<reference evidence="2 3" key="1">
    <citation type="submission" date="2022-04" db="EMBL/GenBank/DDBJ databases">
        <title>Hymenobacter sp. isolated from the air.</title>
        <authorList>
            <person name="Won M."/>
            <person name="Lee C.-M."/>
            <person name="Woen H.-Y."/>
            <person name="Kwon S.-W."/>
        </authorList>
    </citation>
    <scope>NUCLEOTIDE SEQUENCE [LARGE SCALE GENOMIC DNA]</scope>
    <source>
        <strain evidence="3">5413 J-13</strain>
    </source>
</reference>
<dbReference type="InterPro" id="IPR036046">
    <property type="entry name" value="Acylphosphatase-like_dom_sf"/>
</dbReference>
<gene>
    <name evidence="2" type="ORF">MUN82_12120</name>
</gene>
<dbReference type="GO" id="GO:0071949">
    <property type="term" value="F:FAD binding"/>
    <property type="evidence" value="ECO:0007669"/>
    <property type="project" value="InterPro"/>
</dbReference>